<dbReference type="AlphaFoldDB" id="A0AA45WVC9"/>
<keyword evidence="3" id="KW-1185">Reference proteome</keyword>
<evidence type="ECO:0000313" key="2">
    <source>
        <dbReference type="EMBL" id="SMP52179.1"/>
    </source>
</evidence>
<evidence type="ECO:0000313" key="3">
    <source>
        <dbReference type="Proteomes" id="UP001158066"/>
    </source>
</evidence>
<accession>A0AA45WVC9</accession>
<evidence type="ECO:0000256" key="1">
    <source>
        <dbReference type="SAM" id="MobiDB-lite"/>
    </source>
</evidence>
<protein>
    <submittedName>
        <fullName evidence="2">Uncharacterized protein</fullName>
    </submittedName>
</protein>
<name>A0AA45WVC9_9CLOT</name>
<organism evidence="2 3">
    <name type="scientific">Anoxynatronum buryatiense</name>
    <dbReference type="NCBI Taxonomy" id="489973"/>
    <lineage>
        <taxon>Bacteria</taxon>
        <taxon>Bacillati</taxon>
        <taxon>Bacillota</taxon>
        <taxon>Clostridia</taxon>
        <taxon>Eubacteriales</taxon>
        <taxon>Clostridiaceae</taxon>
        <taxon>Anoxynatronum</taxon>
    </lineage>
</organism>
<comment type="caution">
    <text evidence="2">The sequence shown here is derived from an EMBL/GenBank/DDBJ whole genome shotgun (WGS) entry which is preliminary data.</text>
</comment>
<feature type="region of interest" description="Disordered" evidence="1">
    <location>
        <begin position="30"/>
        <end position="49"/>
    </location>
</feature>
<dbReference type="Proteomes" id="UP001158066">
    <property type="component" value="Unassembled WGS sequence"/>
</dbReference>
<gene>
    <name evidence="2" type="ORF">SAMN06296020_104192</name>
</gene>
<reference evidence="2" key="1">
    <citation type="submission" date="2017-05" db="EMBL/GenBank/DDBJ databases">
        <authorList>
            <person name="Varghese N."/>
            <person name="Submissions S."/>
        </authorList>
    </citation>
    <scope>NUCLEOTIDE SEQUENCE</scope>
    <source>
        <strain evidence="2">Su22</strain>
    </source>
</reference>
<proteinExistence type="predicted"/>
<sequence>MVRFWKRPRHAAVHAGKHFTKLNHLGRPVSEQRALTCRGNKKRPQTGRIIPPESADAVARYRMKVADPYFPGRNRGKGRGSECHERIMMKVIIGQPEYFCKGFFEKNSKKTLKYEGKGFPKENLIKI</sequence>
<dbReference type="EMBL" id="FXUF01000004">
    <property type="protein sequence ID" value="SMP52179.1"/>
    <property type="molecule type" value="Genomic_DNA"/>
</dbReference>